<evidence type="ECO:0000313" key="3">
    <source>
        <dbReference type="WBParaSite" id="ACRNAN_scaffold4056.g20346.t1"/>
    </source>
</evidence>
<dbReference type="WBParaSite" id="ACRNAN_scaffold4056.g20346.t1">
    <property type="protein sequence ID" value="ACRNAN_scaffold4056.g20346.t1"/>
    <property type="gene ID" value="ACRNAN_scaffold4056.g20346"/>
</dbReference>
<keyword evidence="1" id="KW-0732">Signal</keyword>
<organism evidence="2 3">
    <name type="scientific">Acrobeloides nanus</name>
    <dbReference type="NCBI Taxonomy" id="290746"/>
    <lineage>
        <taxon>Eukaryota</taxon>
        <taxon>Metazoa</taxon>
        <taxon>Ecdysozoa</taxon>
        <taxon>Nematoda</taxon>
        <taxon>Chromadorea</taxon>
        <taxon>Rhabditida</taxon>
        <taxon>Tylenchina</taxon>
        <taxon>Cephalobomorpha</taxon>
        <taxon>Cephaloboidea</taxon>
        <taxon>Cephalobidae</taxon>
        <taxon>Acrobeloides</taxon>
    </lineage>
</organism>
<dbReference type="Proteomes" id="UP000887540">
    <property type="component" value="Unplaced"/>
</dbReference>
<name>A0A914DTN7_9BILA</name>
<evidence type="ECO:0000313" key="2">
    <source>
        <dbReference type="Proteomes" id="UP000887540"/>
    </source>
</evidence>
<keyword evidence="2" id="KW-1185">Reference proteome</keyword>
<proteinExistence type="predicted"/>
<feature type="chain" id="PRO_5037823792" evidence="1">
    <location>
        <begin position="23"/>
        <end position="94"/>
    </location>
</feature>
<feature type="signal peptide" evidence="1">
    <location>
        <begin position="1"/>
        <end position="22"/>
    </location>
</feature>
<protein>
    <submittedName>
        <fullName evidence="3">Secreted protein</fullName>
    </submittedName>
</protein>
<dbReference type="AlphaFoldDB" id="A0A914DTN7"/>
<accession>A0A914DTN7</accession>
<evidence type="ECO:0000256" key="1">
    <source>
        <dbReference type="SAM" id="SignalP"/>
    </source>
</evidence>
<sequence>MGLRKFVCIGAIFLYFAAFAYARSSRAVERIIRIKTLIWDSSKTDTLESCFNGAFSSFPNDKINGDYRQKIVSKVADCMKDEYEFLPLQKHQHC</sequence>
<reference evidence="3" key="1">
    <citation type="submission" date="2022-11" db="UniProtKB">
        <authorList>
            <consortium name="WormBaseParasite"/>
        </authorList>
    </citation>
    <scope>IDENTIFICATION</scope>
</reference>